<protein>
    <submittedName>
        <fullName evidence="2">Uncharacterized protein</fullName>
    </submittedName>
</protein>
<sequence>MLEVLGKGRGKDVEFVIGGQADFKAPGVEHEGGIGKESVFFAVDWVAKNGAAEVGHVDAQLMGAACAGIEGDEGVALGRSGLLGGAAPRKALGRFGGAGGPGAGAGCGGAGSGDGAARRRGGWDRRFGTGRGSAGSGIGAR</sequence>
<reference evidence="2" key="1">
    <citation type="submission" date="2017-02" db="EMBL/GenBank/DDBJ databases">
        <authorList>
            <person name="Regsiter A."/>
            <person name="William W."/>
        </authorList>
    </citation>
    <scope>NUCLEOTIDE SEQUENCE</scope>
    <source>
        <strain evidence="2">Bib</strain>
    </source>
</reference>
<dbReference type="AlphaFoldDB" id="A0A3P3XGW8"/>
<proteinExistence type="predicted"/>
<feature type="compositionally biased region" description="Gly residues" evidence="1">
    <location>
        <begin position="129"/>
        <end position="141"/>
    </location>
</feature>
<gene>
    <name evidence="2" type="ORF">SPIROBIBN47_180045</name>
</gene>
<name>A0A3P3XGW8_9SPIR</name>
<accession>A0A3P3XGW8</accession>
<evidence type="ECO:0000313" key="2">
    <source>
        <dbReference type="EMBL" id="SLM11197.1"/>
    </source>
</evidence>
<feature type="compositionally biased region" description="Gly residues" evidence="1">
    <location>
        <begin position="103"/>
        <end position="114"/>
    </location>
</feature>
<evidence type="ECO:0000256" key="1">
    <source>
        <dbReference type="SAM" id="MobiDB-lite"/>
    </source>
</evidence>
<dbReference type="EMBL" id="FWDM01000010">
    <property type="protein sequence ID" value="SLM11197.1"/>
    <property type="molecule type" value="Genomic_DNA"/>
</dbReference>
<organism evidence="2">
    <name type="scientific">uncultured spirochete</name>
    <dbReference type="NCBI Taxonomy" id="156406"/>
    <lineage>
        <taxon>Bacteria</taxon>
        <taxon>Pseudomonadati</taxon>
        <taxon>Spirochaetota</taxon>
        <taxon>Spirochaetia</taxon>
        <taxon>Spirochaetales</taxon>
        <taxon>environmental samples</taxon>
    </lineage>
</organism>
<feature type="region of interest" description="Disordered" evidence="1">
    <location>
        <begin position="103"/>
        <end position="141"/>
    </location>
</feature>